<keyword evidence="4" id="KW-0548">Nucleotidyltransferase</keyword>
<dbReference type="GO" id="GO:0106274">
    <property type="term" value="F:NAD+-protein-arginine ADP-ribosyltransferase activity"/>
    <property type="evidence" value="ECO:0007669"/>
    <property type="project" value="UniProtKB-EC"/>
</dbReference>
<dbReference type="PANTHER" id="PTHR10339:SF27">
    <property type="entry name" value="NAD(P)(+)--ARGININE ADP-RIBOSYLTRANSFERASE"/>
    <property type="match status" value="1"/>
</dbReference>
<evidence type="ECO:0000256" key="3">
    <source>
        <dbReference type="ARBA" id="ARBA00022679"/>
    </source>
</evidence>
<comment type="catalytic activity">
    <reaction evidence="9 10">
        <text>L-arginyl-[protein] + NAD(+) = N(omega)-(ADP-D-ribosyl)-L-arginyl-[protein] + nicotinamide + H(+)</text>
        <dbReference type="Rhea" id="RHEA:19149"/>
        <dbReference type="Rhea" id="RHEA-COMP:10532"/>
        <dbReference type="Rhea" id="RHEA-COMP:15087"/>
        <dbReference type="ChEBI" id="CHEBI:15378"/>
        <dbReference type="ChEBI" id="CHEBI:17154"/>
        <dbReference type="ChEBI" id="CHEBI:29965"/>
        <dbReference type="ChEBI" id="CHEBI:57540"/>
        <dbReference type="ChEBI" id="CHEBI:142554"/>
        <dbReference type="EC" id="2.4.2.31"/>
    </reaction>
</comment>
<keyword evidence="8" id="KW-1015">Disulfide bond</keyword>
<evidence type="ECO:0000313" key="12">
    <source>
        <dbReference type="EMBL" id="KAL1023664.1"/>
    </source>
</evidence>
<gene>
    <name evidence="12" type="ORF">UPYG_G00044270</name>
</gene>
<keyword evidence="11" id="KW-1133">Transmembrane helix</keyword>
<protein>
    <recommendedName>
        <fullName evidence="10">NAD(P)(+)--arginine ADP-ribosyltransferase</fullName>
        <ecNumber evidence="10">2.4.2.31</ecNumber>
    </recommendedName>
    <alternativeName>
        <fullName evidence="10">Mono(ADP-ribosyl)transferase</fullName>
    </alternativeName>
</protein>
<keyword evidence="5" id="KW-0732">Signal</keyword>
<evidence type="ECO:0000256" key="4">
    <source>
        <dbReference type="ARBA" id="ARBA00022695"/>
    </source>
</evidence>
<evidence type="ECO:0000256" key="6">
    <source>
        <dbReference type="ARBA" id="ARBA00022857"/>
    </source>
</evidence>
<dbReference type="Pfam" id="PF01129">
    <property type="entry name" value="ART"/>
    <property type="match status" value="1"/>
</dbReference>
<dbReference type="Proteomes" id="UP001557470">
    <property type="component" value="Unassembled WGS sequence"/>
</dbReference>
<dbReference type="SUPFAM" id="SSF56399">
    <property type="entry name" value="ADP-ribosylation"/>
    <property type="match status" value="1"/>
</dbReference>
<proteinExistence type="inferred from homology"/>
<dbReference type="InterPro" id="IPR000768">
    <property type="entry name" value="ART"/>
</dbReference>
<dbReference type="EMBL" id="JAGEUA010000001">
    <property type="protein sequence ID" value="KAL1023664.1"/>
    <property type="molecule type" value="Genomic_DNA"/>
</dbReference>
<keyword evidence="3 10" id="KW-0808">Transferase</keyword>
<evidence type="ECO:0000256" key="11">
    <source>
        <dbReference type="SAM" id="Phobius"/>
    </source>
</evidence>
<dbReference type="FunFam" id="3.90.176.10:FF:000001">
    <property type="entry name" value="NAD(P)(+)--arginine ADP-ribosyltransferase"/>
    <property type="match status" value="1"/>
</dbReference>
<keyword evidence="11" id="KW-0472">Membrane</keyword>
<dbReference type="InterPro" id="IPR050999">
    <property type="entry name" value="ADP-ribosyltransferase_ARG"/>
</dbReference>
<evidence type="ECO:0000256" key="1">
    <source>
        <dbReference type="ARBA" id="ARBA00009558"/>
    </source>
</evidence>
<name>A0ABD0XQN5_UMBPY</name>
<reference evidence="12 13" key="1">
    <citation type="submission" date="2024-06" db="EMBL/GenBank/DDBJ databases">
        <authorList>
            <person name="Pan Q."/>
            <person name="Wen M."/>
            <person name="Jouanno E."/>
            <person name="Zahm M."/>
            <person name="Klopp C."/>
            <person name="Cabau C."/>
            <person name="Louis A."/>
            <person name="Berthelot C."/>
            <person name="Parey E."/>
            <person name="Roest Crollius H."/>
            <person name="Montfort J."/>
            <person name="Robinson-Rechavi M."/>
            <person name="Bouchez O."/>
            <person name="Lampietro C."/>
            <person name="Lopez Roques C."/>
            <person name="Donnadieu C."/>
            <person name="Postlethwait J."/>
            <person name="Bobe J."/>
            <person name="Verreycken H."/>
            <person name="Guiguen Y."/>
        </authorList>
    </citation>
    <scope>NUCLEOTIDE SEQUENCE [LARGE SCALE GENOMIC DNA]</scope>
    <source>
        <strain evidence="12">Up_M1</strain>
        <tissue evidence="12">Testis</tissue>
    </source>
</reference>
<dbReference type="AlphaFoldDB" id="A0ABD0XQN5"/>
<dbReference type="PROSITE" id="PS51996">
    <property type="entry name" value="TR_MART"/>
    <property type="match status" value="1"/>
</dbReference>
<dbReference type="PRINTS" id="PR00970">
    <property type="entry name" value="RIBTRNSFRASE"/>
</dbReference>
<evidence type="ECO:0000256" key="9">
    <source>
        <dbReference type="ARBA" id="ARBA00047597"/>
    </source>
</evidence>
<keyword evidence="11" id="KW-0812">Transmembrane</keyword>
<dbReference type="PANTHER" id="PTHR10339">
    <property type="entry name" value="ADP-RIBOSYLTRANSFERASE"/>
    <property type="match status" value="1"/>
</dbReference>
<accession>A0ABD0XQN5</accession>
<keyword evidence="13" id="KW-1185">Reference proteome</keyword>
<dbReference type="EC" id="2.4.2.31" evidence="10"/>
<evidence type="ECO:0000256" key="5">
    <source>
        <dbReference type="ARBA" id="ARBA00022729"/>
    </source>
</evidence>
<feature type="transmembrane region" description="Helical" evidence="11">
    <location>
        <begin position="23"/>
        <end position="44"/>
    </location>
</feature>
<comment type="caution">
    <text evidence="12">The sequence shown here is derived from an EMBL/GenBank/DDBJ whole genome shotgun (WGS) entry which is preliminary data.</text>
</comment>
<evidence type="ECO:0000256" key="7">
    <source>
        <dbReference type="ARBA" id="ARBA00023027"/>
    </source>
</evidence>
<organism evidence="12 13">
    <name type="scientific">Umbra pygmaea</name>
    <name type="common">Eastern mudminnow</name>
    <dbReference type="NCBI Taxonomy" id="75934"/>
    <lineage>
        <taxon>Eukaryota</taxon>
        <taxon>Metazoa</taxon>
        <taxon>Chordata</taxon>
        <taxon>Craniata</taxon>
        <taxon>Vertebrata</taxon>
        <taxon>Euteleostomi</taxon>
        <taxon>Actinopterygii</taxon>
        <taxon>Neopterygii</taxon>
        <taxon>Teleostei</taxon>
        <taxon>Protacanthopterygii</taxon>
        <taxon>Esociformes</taxon>
        <taxon>Umbridae</taxon>
        <taxon>Umbra</taxon>
    </lineage>
</organism>
<evidence type="ECO:0000256" key="10">
    <source>
        <dbReference type="RuleBase" id="RU361228"/>
    </source>
</evidence>
<evidence type="ECO:0000256" key="8">
    <source>
        <dbReference type="ARBA" id="ARBA00023157"/>
    </source>
</evidence>
<comment type="similarity">
    <text evidence="1 10">Belongs to the Arg-specific ADP-ribosyltransferase family.</text>
</comment>
<dbReference type="GO" id="GO:0016779">
    <property type="term" value="F:nucleotidyltransferase activity"/>
    <property type="evidence" value="ECO:0007669"/>
    <property type="project" value="UniProtKB-KW"/>
</dbReference>
<keyword evidence="7 10" id="KW-0520">NAD</keyword>
<keyword evidence="6 10" id="KW-0521">NADP</keyword>
<keyword evidence="2 10" id="KW-0328">Glycosyltransferase</keyword>
<sequence length="282" mass="32026">MPAGFHTHNYLNIWIIAGLKKNAGVAAVCLILLAGIIVLVYYCLNRSIPLDMVPGSVDDMYEGCNETMMEKVLKEYLPKELKEVTIFNESCTKSEICANEKQSIAKANHVALTPNHLNAICAYTDKKLNIYSKLNEAVRTNKNDYKSFQFHALHYFLTDALRILKKREKEKGTACHTTYRRTKMKFDGEVNKLMRFGFFASSSLSTEISKDFGNKSCFQIKTCFGADIEAYSQCEEEKEVLIPPFEKFKITEKINGDKVLNCEELYILESDGVESNQNCKAV</sequence>
<dbReference type="Gene3D" id="3.90.176.10">
    <property type="entry name" value="Toxin ADP-ribosyltransferase, Chain A, domain 1"/>
    <property type="match status" value="1"/>
</dbReference>
<evidence type="ECO:0000313" key="13">
    <source>
        <dbReference type="Proteomes" id="UP001557470"/>
    </source>
</evidence>
<evidence type="ECO:0000256" key="2">
    <source>
        <dbReference type="ARBA" id="ARBA00022676"/>
    </source>
</evidence>